<gene>
    <name evidence="1" type="ORF">BN59_01216</name>
</gene>
<dbReference type="eggNOG" id="ENOG5031EGC">
    <property type="taxonomic scope" value="Bacteria"/>
</dbReference>
<protein>
    <submittedName>
        <fullName evidence="1">Uncharacterized protein</fullName>
    </submittedName>
</protein>
<proteinExistence type="predicted"/>
<evidence type="ECO:0000313" key="1">
    <source>
        <dbReference type="EMBL" id="CDZ76937.1"/>
    </source>
</evidence>
<evidence type="ECO:0000313" key="2">
    <source>
        <dbReference type="Proteomes" id="UP000044071"/>
    </source>
</evidence>
<sequence>MKLFKTTNQKSTKSIVIEFYSPDETHPPAIEHELLSNSEIGAKLRNEKQQTVRYIYALNDPIIEGINDLTVINLADDDNLHAFANSINQGDSLTILAQGDKDTQTVAGYSAEEFVEILQIDLGLRGLHTVELFAAHIGHCTEFRETVVNSLNCAEHFITYKGIPTANETGICGFVEDDSEMSDEDEEKTLRFLGAADLDEIRVVEKSEAVIYGFGVGS</sequence>
<organism evidence="1 2">
    <name type="scientific">Legionella massiliensis</name>
    <dbReference type="NCBI Taxonomy" id="1034943"/>
    <lineage>
        <taxon>Bacteria</taxon>
        <taxon>Pseudomonadati</taxon>
        <taxon>Pseudomonadota</taxon>
        <taxon>Gammaproteobacteria</taxon>
        <taxon>Legionellales</taxon>
        <taxon>Legionellaceae</taxon>
        <taxon>Legionella</taxon>
    </lineage>
</organism>
<accession>A0A078KVE1</accession>
<reference evidence="1 2" key="1">
    <citation type="submission" date="2014-06" db="EMBL/GenBank/DDBJ databases">
        <authorList>
            <person name="Urmite Genomes Urmite Genomes"/>
        </authorList>
    </citation>
    <scope>NUCLEOTIDE SEQUENCE [LARGE SCALE GENOMIC DNA]</scope>
</reference>
<name>A0A078KVE1_9GAMM</name>
<dbReference type="Proteomes" id="UP000044071">
    <property type="component" value="Unassembled WGS sequence"/>
</dbReference>
<dbReference type="OrthoDB" id="5637023at2"/>
<dbReference type="AlphaFoldDB" id="A0A078KVE1"/>
<keyword evidence="2" id="KW-1185">Reference proteome</keyword>
<dbReference type="EMBL" id="CCSB01000001">
    <property type="protein sequence ID" value="CDZ76937.1"/>
    <property type="molecule type" value="Genomic_DNA"/>
</dbReference>
<dbReference type="RefSeq" id="WP_043873361.1">
    <property type="nucleotide sequence ID" value="NZ_CCVW01000001.1"/>
</dbReference>